<evidence type="ECO:0008006" key="3">
    <source>
        <dbReference type="Google" id="ProtNLM"/>
    </source>
</evidence>
<protein>
    <recommendedName>
        <fullName evidence="3">Chitin-binding type-3 domain-containing protein</fullName>
    </recommendedName>
</protein>
<organism evidence="1 2">
    <name type="scientific">Cellulomonas septica</name>
    <dbReference type="NCBI Taxonomy" id="285080"/>
    <lineage>
        <taxon>Bacteria</taxon>
        <taxon>Bacillati</taxon>
        <taxon>Actinomycetota</taxon>
        <taxon>Actinomycetes</taxon>
        <taxon>Micrococcales</taxon>
        <taxon>Cellulomonadaceae</taxon>
        <taxon>Cellulomonas</taxon>
    </lineage>
</organism>
<evidence type="ECO:0000313" key="1">
    <source>
        <dbReference type="EMBL" id="NKY38621.1"/>
    </source>
</evidence>
<comment type="caution">
    <text evidence="1">The sequence shown here is derived from an EMBL/GenBank/DDBJ whole genome shotgun (WGS) entry which is preliminary data.</text>
</comment>
<evidence type="ECO:0000313" key="2">
    <source>
        <dbReference type="Proteomes" id="UP000777774"/>
    </source>
</evidence>
<sequence length="88" mass="10262">MDRLMMEFTAPTTNVCKQTVEFKYLPRLSPGWKYKTLYKAGCVYAYNQQIWDPSPNIWLQHSSDVCGRVKNSATNQEWTGWLCHTIIA</sequence>
<name>A0ABX1JWC4_9CELL</name>
<dbReference type="Proteomes" id="UP000777774">
    <property type="component" value="Unassembled WGS sequence"/>
</dbReference>
<keyword evidence="2" id="KW-1185">Reference proteome</keyword>
<dbReference type="RefSeq" id="WP_168677633.1">
    <property type="nucleotide sequence ID" value="NZ_JAAXOY010000042.1"/>
</dbReference>
<gene>
    <name evidence="1" type="ORF">HGA02_03510</name>
</gene>
<proteinExistence type="predicted"/>
<reference evidence="1 2" key="1">
    <citation type="submission" date="2020-04" db="EMBL/GenBank/DDBJ databases">
        <title>MicrobeNet Type strains.</title>
        <authorList>
            <person name="Nicholson A.C."/>
        </authorList>
    </citation>
    <scope>NUCLEOTIDE SEQUENCE [LARGE SCALE GENOMIC DNA]</scope>
    <source>
        <strain evidence="1 2">ATCC BAA-787</strain>
    </source>
</reference>
<dbReference type="EMBL" id="JAAXOY010000042">
    <property type="protein sequence ID" value="NKY38621.1"/>
    <property type="molecule type" value="Genomic_DNA"/>
</dbReference>
<accession>A0ABX1JWC4</accession>